<dbReference type="AlphaFoldDB" id="A0A430B682"/>
<keyword evidence="2" id="KW-1185">Reference proteome</keyword>
<comment type="caution">
    <text evidence="1">The sequence shown here is derived from an EMBL/GenBank/DDBJ whole genome shotgun (WGS) entry which is preliminary data.</text>
</comment>
<dbReference type="EMBL" id="NGKB01000004">
    <property type="protein sequence ID" value="RSU15820.1"/>
    <property type="molecule type" value="Genomic_DNA"/>
</dbReference>
<evidence type="ECO:0000313" key="1">
    <source>
        <dbReference type="EMBL" id="RSU15820.1"/>
    </source>
</evidence>
<dbReference type="Proteomes" id="UP000288028">
    <property type="component" value="Unassembled WGS sequence"/>
</dbReference>
<accession>A0A430B682</accession>
<evidence type="ECO:0000313" key="2">
    <source>
        <dbReference type="Proteomes" id="UP000288028"/>
    </source>
</evidence>
<protein>
    <submittedName>
        <fullName evidence="1">Uncharacterized protein</fullName>
    </submittedName>
</protein>
<name>A0A430B682_9ENTE</name>
<proteinExistence type="predicted"/>
<sequence length="94" mass="10944">MNNIDMTLRMMLNNINKFKNVGPRPYTSPKSPMHTPRNNFSFAMEMITEHSLSTKPDGSDMTSYQDTCILTPLGSRYLGMLNSEFRQFYTFYNL</sequence>
<organism evidence="1 2">
    <name type="scientific">Vagococcus carniphilus</name>
    <dbReference type="NCBI Taxonomy" id="218144"/>
    <lineage>
        <taxon>Bacteria</taxon>
        <taxon>Bacillati</taxon>
        <taxon>Bacillota</taxon>
        <taxon>Bacilli</taxon>
        <taxon>Lactobacillales</taxon>
        <taxon>Enterococcaceae</taxon>
        <taxon>Vagococcus</taxon>
    </lineage>
</organism>
<reference evidence="1 2" key="1">
    <citation type="submission" date="2017-05" db="EMBL/GenBank/DDBJ databases">
        <title>Vagococcus spp. assemblies.</title>
        <authorList>
            <person name="Gulvik C.A."/>
        </authorList>
    </citation>
    <scope>NUCLEOTIDE SEQUENCE [LARGE SCALE GENOMIC DNA]</scope>
    <source>
        <strain evidence="1 2">SS1714</strain>
    </source>
</reference>
<gene>
    <name evidence="1" type="ORF">CBF28_05130</name>
</gene>